<evidence type="ECO:0000313" key="1">
    <source>
        <dbReference type="EMBL" id="VDP76981.1"/>
    </source>
</evidence>
<protein>
    <submittedName>
        <fullName evidence="1">Uncharacterized protein</fullName>
    </submittedName>
</protein>
<dbReference type="AlphaFoldDB" id="A0A183PVM1"/>
<gene>
    <name evidence="1" type="ORF">SMTD_LOCUS18406</name>
</gene>
<dbReference type="EMBL" id="UZAL01040406">
    <property type="protein sequence ID" value="VDP76981.1"/>
    <property type="molecule type" value="Genomic_DNA"/>
</dbReference>
<dbReference type="Proteomes" id="UP000269396">
    <property type="component" value="Unassembled WGS sequence"/>
</dbReference>
<evidence type="ECO:0000313" key="2">
    <source>
        <dbReference type="Proteomes" id="UP000269396"/>
    </source>
</evidence>
<accession>A0A183PVM1</accession>
<proteinExistence type="predicted"/>
<sequence>MHSLLFTTVNPSVLIFVRFWYLNLFITKPTIYLHLFLAKKLTDAIHLYVSRSSSSM</sequence>
<organism evidence="1 2">
    <name type="scientific">Schistosoma mattheei</name>
    <dbReference type="NCBI Taxonomy" id="31246"/>
    <lineage>
        <taxon>Eukaryota</taxon>
        <taxon>Metazoa</taxon>
        <taxon>Spiralia</taxon>
        <taxon>Lophotrochozoa</taxon>
        <taxon>Platyhelminthes</taxon>
        <taxon>Trematoda</taxon>
        <taxon>Digenea</taxon>
        <taxon>Strigeidida</taxon>
        <taxon>Schistosomatoidea</taxon>
        <taxon>Schistosomatidae</taxon>
        <taxon>Schistosoma</taxon>
    </lineage>
</organism>
<name>A0A183PVM1_9TREM</name>
<reference evidence="1 2" key="1">
    <citation type="submission" date="2018-11" db="EMBL/GenBank/DDBJ databases">
        <authorList>
            <consortium name="Pathogen Informatics"/>
        </authorList>
    </citation>
    <scope>NUCLEOTIDE SEQUENCE [LARGE SCALE GENOMIC DNA]</scope>
    <source>
        <strain>Denwood</strain>
        <strain evidence="2">Zambia</strain>
    </source>
</reference>
<keyword evidence="2" id="KW-1185">Reference proteome</keyword>